<sequence length="255" mass="27776">MKEGMGKVAVKAAVIGIAAAVGVVTLVVRKRMKCSGRWARTMAIVKEFEEKCGTPDIKLKQVADATTVEMHAGLASEDGSKLKMLICYVDNLPTGDEEGVFYALDLGGTTFIVMHVQLGGKAGGIVHLEFTEASILPALMGGTSDALFDYILEKLAKFVVEEQKFHQPPGRQRELDFSFSFLVIQTLINSGALIRWTEGFSISDTVGQDILTKLTKALQRKGIEMWVAALGVEMRVAALIFEKITSGMYLGEILR</sequence>
<dbReference type="Pfam" id="PF00349">
    <property type="entry name" value="Hexokinase_1"/>
    <property type="match status" value="1"/>
</dbReference>
<dbReference type="Gene3D" id="3.40.367.20">
    <property type="match status" value="1"/>
</dbReference>
<dbReference type="Gene3D" id="3.30.420.40">
    <property type="match status" value="1"/>
</dbReference>
<organism evidence="4 5">
    <name type="scientific">Fraxinus pennsylvanica</name>
    <dbReference type="NCBI Taxonomy" id="56036"/>
    <lineage>
        <taxon>Eukaryota</taxon>
        <taxon>Viridiplantae</taxon>
        <taxon>Streptophyta</taxon>
        <taxon>Embryophyta</taxon>
        <taxon>Tracheophyta</taxon>
        <taxon>Spermatophyta</taxon>
        <taxon>Magnoliopsida</taxon>
        <taxon>eudicotyledons</taxon>
        <taxon>Gunneridae</taxon>
        <taxon>Pentapetalae</taxon>
        <taxon>asterids</taxon>
        <taxon>lamiids</taxon>
        <taxon>Lamiales</taxon>
        <taxon>Oleaceae</taxon>
        <taxon>Oleeae</taxon>
        <taxon>Fraxinus</taxon>
    </lineage>
</organism>
<evidence type="ECO:0000259" key="3">
    <source>
        <dbReference type="Pfam" id="PF00349"/>
    </source>
</evidence>
<evidence type="ECO:0000313" key="5">
    <source>
        <dbReference type="Proteomes" id="UP000834106"/>
    </source>
</evidence>
<keyword evidence="1" id="KW-0808">Transferase</keyword>
<name>A0AAD2E2D2_9LAMI</name>
<dbReference type="AlphaFoldDB" id="A0AAD2E2D2"/>
<dbReference type="PANTHER" id="PTHR19443:SF85">
    <property type="entry name" value="HEXOKINASE-1"/>
    <property type="match status" value="1"/>
</dbReference>
<accession>A0AAD2E2D2</accession>
<dbReference type="GO" id="GO:0005536">
    <property type="term" value="F:D-glucose binding"/>
    <property type="evidence" value="ECO:0007669"/>
    <property type="project" value="InterPro"/>
</dbReference>
<evidence type="ECO:0000256" key="1">
    <source>
        <dbReference type="RuleBase" id="RU362007"/>
    </source>
</evidence>
<proteinExistence type="inferred from homology"/>
<evidence type="ECO:0000256" key="2">
    <source>
        <dbReference type="SAM" id="Phobius"/>
    </source>
</evidence>
<keyword evidence="1" id="KW-0324">Glycolysis</keyword>
<dbReference type="GO" id="GO:0004340">
    <property type="term" value="F:glucokinase activity"/>
    <property type="evidence" value="ECO:0007669"/>
    <property type="project" value="TreeGrafter"/>
</dbReference>
<dbReference type="PROSITE" id="PS51748">
    <property type="entry name" value="HEXOKINASE_2"/>
    <property type="match status" value="1"/>
</dbReference>
<dbReference type="EC" id="2.7.1.-" evidence="1"/>
<keyword evidence="2" id="KW-1133">Transmembrane helix</keyword>
<keyword evidence="2" id="KW-0812">Transmembrane</keyword>
<dbReference type="InterPro" id="IPR001312">
    <property type="entry name" value="Hexokinase"/>
</dbReference>
<dbReference type="GO" id="GO:0008865">
    <property type="term" value="F:fructokinase activity"/>
    <property type="evidence" value="ECO:0007669"/>
    <property type="project" value="TreeGrafter"/>
</dbReference>
<reference evidence="4" key="1">
    <citation type="submission" date="2023-05" db="EMBL/GenBank/DDBJ databases">
        <authorList>
            <person name="Huff M."/>
        </authorList>
    </citation>
    <scope>NUCLEOTIDE SEQUENCE</scope>
</reference>
<evidence type="ECO:0000313" key="4">
    <source>
        <dbReference type="EMBL" id="CAI9773593.1"/>
    </source>
</evidence>
<dbReference type="SUPFAM" id="SSF53067">
    <property type="entry name" value="Actin-like ATPase domain"/>
    <property type="match status" value="1"/>
</dbReference>
<dbReference type="Proteomes" id="UP000834106">
    <property type="component" value="Chromosome 13"/>
</dbReference>
<dbReference type="GO" id="GO:0006006">
    <property type="term" value="P:glucose metabolic process"/>
    <property type="evidence" value="ECO:0007669"/>
    <property type="project" value="TreeGrafter"/>
</dbReference>
<gene>
    <name evidence="4" type="ORF">FPE_LOCUS21023</name>
</gene>
<dbReference type="EMBL" id="OU503048">
    <property type="protein sequence ID" value="CAI9773593.1"/>
    <property type="molecule type" value="Genomic_DNA"/>
</dbReference>
<feature type="domain" description="Hexokinase N-terminal" evidence="3">
    <location>
        <begin position="45"/>
        <end position="230"/>
    </location>
</feature>
<keyword evidence="2" id="KW-0472">Membrane</keyword>
<dbReference type="PRINTS" id="PR00475">
    <property type="entry name" value="HEXOKINASE"/>
</dbReference>
<dbReference type="GO" id="GO:0005524">
    <property type="term" value="F:ATP binding"/>
    <property type="evidence" value="ECO:0007669"/>
    <property type="project" value="UniProtKB-UniRule"/>
</dbReference>
<dbReference type="GO" id="GO:0005829">
    <property type="term" value="C:cytosol"/>
    <property type="evidence" value="ECO:0007669"/>
    <property type="project" value="TreeGrafter"/>
</dbReference>
<feature type="transmembrane region" description="Helical" evidence="2">
    <location>
        <begin position="12"/>
        <end position="28"/>
    </location>
</feature>
<dbReference type="PANTHER" id="PTHR19443">
    <property type="entry name" value="HEXOKINASE"/>
    <property type="match status" value="1"/>
</dbReference>
<keyword evidence="1" id="KW-0547">Nucleotide-binding</keyword>
<dbReference type="InterPro" id="IPR022672">
    <property type="entry name" value="Hexokinase_N"/>
</dbReference>
<keyword evidence="1" id="KW-0418">Kinase</keyword>
<comment type="similarity">
    <text evidence="1">Belongs to the hexokinase family.</text>
</comment>
<keyword evidence="5" id="KW-1185">Reference proteome</keyword>
<protein>
    <recommendedName>
        <fullName evidence="1">Phosphotransferase</fullName>
        <ecNumber evidence="1">2.7.1.-</ecNumber>
    </recommendedName>
</protein>
<dbReference type="InterPro" id="IPR043129">
    <property type="entry name" value="ATPase_NBD"/>
</dbReference>
<dbReference type="GO" id="GO:0005739">
    <property type="term" value="C:mitochondrion"/>
    <property type="evidence" value="ECO:0007669"/>
    <property type="project" value="TreeGrafter"/>
</dbReference>
<keyword evidence="1" id="KW-0067">ATP-binding</keyword>
<dbReference type="GO" id="GO:0006096">
    <property type="term" value="P:glycolytic process"/>
    <property type="evidence" value="ECO:0007669"/>
    <property type="project" value="UniProtKB-KW"/>
</dbReference>
<dbReference type="GO" id="GO:0001678">
    <property type="term" value="P:intracellular glucose homeostasis"/>
    <property type="evidence" value="ECO:0007669"/>
    <property type="project" value="InterPro"/>
</dbReference>